<dbReference type="GO" id="GO:0005524">
    <property type="term" value="F:ATP binding"/>
    <property type="evidence" value="ECO:0007669"/>
    <property type="project" value="InterPro"/>
</dbReference>
<dbReference type="InterPro" id="IPR003593">
    <property type="entry name" value="AAA+_ATPase"/>
</dbReference>
<dbReference type="InterPro" id="IPR050921">
    <property type="entry name" value="T4SS_GSP_E_ATPase"/>
</dbReference>
<evidence type="ECO:0000313" key="4">
    <source>
        <dbReference type="Proteomes" id="UP000637359"/>
    </source>
</evidence>
<accession>A0A923L6S0</accession>
<evidence type="ECO:0000313" key="3">
    <source>
        <dbReference type="EMBL" id="MBC5637457.1"/>
    </source>
</evidence>
<feature type="domain" description="Bacterial type II secretion system protein E" evidence="2">
    <location>
        <begin position="192"/>
        <end position="206"/>
    </location>
</feature>
<reference evidence="3" key="1">
    <citation type="submission" date="2020-08" db="EMBL/GenBank/DDBJ databases">
        <title>Genome public.</title>
        <authorList>
            <person name="Liu C."/>
            <person name="Sun Q."/>
        </authorList>
    </citation>
    <scope>NUCLEOTIDE SEQUENCE</scope>
    <source>
        <strain evidence="3">BX22</strain>
    </source>
</reference>
<dbReference type="AlphaFoldDB" id="A0A923L6S0"/>
<evidence type="ECO:0000256" key="1">
    <source>
        <dbReference type="ARBA" id="ARBA00006611"/>
    </source>
</evidence>
<comment type="similarity">
    <text evidence="1">Belongs to the GSP E family.</text>
</comment>
<organism evidence="3 4">
    <name type="scientific">Ornithinibacillus hominis</name>
    <dbReference type="NCBI Taxonomy" id="2763055"/>
    <lineage>
        <taxon>Bacteria</taxon>
        <taxon>Bacillati</taxon>
        <taxon>Bacillota</taxon>
        <taxon>Bacilli</taxon>
        <taxon>Bacillales</taxon>
        <taxon>Bacillaceae</taxon>
        <taxon>Ornithinibacillus</taxon>
    </lineage>
</organism>
<dbReference type="InterPro" id="IPR006321">
    <property type="entry name" value="PilT/PilU"/>
</dbReference>
<dbReference type="SMART" id="SM00382">
    <property type="entry name" value="AAA"/>
    <property type="match status" value="1"/>
</dbReference>
<proteinExistence type="inferred from homology"/>
<sequence>MIEEMLKLAHTQQASDLHITANSPPVYRVHGKLIRHGEKALSNTDTESLARQLLSEAEWKRLMEVGEMDSSFSLENVSRFRINVYHQLGNISIVARVIPKDIPSLEKLQMPVVLQQLASKPHGLILVTGPTGSGKSTTLAAMINYINESKAKHIITLEDPIEFVHEHKKSIINQREVGKDTESFANGLRAALRQDPDIILVGEMRDHTTISTALTAAETGHLVLATLHTNSAAQTINRIIDVFPPHQQAQIRIQLASVLAGVISQRLLAKPDGLGRVAATEILVNLPSVANLIRNEKVDQITNVLQTNRSVGMHTLEMSIKDLLHKGLVKLDDVSDFLSDVGDY</sequence>
<dbReference type="Proteomes" id="UP000637359">
    <property type="component" value="Unassembled WGS sequence"/>
</dbReference>
<keyword evidence="4" id="KW-1185">Reference proteome</keyword>
<protein>
    <submittedName>
        <fullName evidence="3">Type IV pilus twitching motility protein PilT</fullName>
    </submittedName>
</protein>
<dbReference type="PANTHER" id="PTHR30486">
    <property type="entry name" value="TWITCHING MOTILITY PROTEIN PILT"/>
    <property type="match status" value="1"/>
</dbReference>
<comment type="caution">
    <text evidence="3">The sequence shown here is derived from an EMBL/GenBank/DDBJ whole genome shotgun (WGS) entry which is preliminary data.</text>
</comment>
<dbReference type="CDD" id="cd01131">
    <property type="entry name" value="PilT"/>
    <property type="match status" value="1"/>
</dbReference>
<dbReference type="InterPro" id="IPR001482">
    <property type="entry name" value="T2SS/T4SS_dom"/>
</dbReference>
<dbReference type="Gene3D" id="3.40.50.300">
    <property type="entry name" value="P-loop containing nucleotide triphosphate hydrolases"/>
    <property type="match status" value="1"/>
</dbReference>
<dbReference type="EMBL" id="JACOOL010000008">
    <property type="protein sequence ID" value="MBC5637457.1"/>
    <property type="molecule type" value="Genomic_DNA"/>
</dbReference>
<evidence type="ECO:0000259" key="2">
    <source>
        <dbReference type="PROSITE" id="PS00662"/>
    </source>
</evidence>
<gene>
    <name evidence="3" type="ORF">H8S33_11630</name>
</gene>
<dbReference type="NCBIfam" id="TIGR01420">
    <property type="entry name" value="pilT_fam"/>
    <property type="match status" value="1"/>
</dbReference>
<dbReference type="InterPro" id="IPR027417">
    <property type="entry name" value="P-loop_NTPase"/>
</dbReference>
<dbReference type="PROSITE" id="PS00662">
    <property type="entry name" value="T2SP_E"/>
    <property type="match status" value="1"/>
</dbReference>
<name>A0A923L6S0_9BACI</name>
<dbReference type="GO" id="GO:0016887">
    <property type="term" value="F:ATP hydrolysis activity"/>
    <property type="evidence" value="ECO:0007669"/>
    <property type="project" value="InterPro"/>
</dbReference>
<dbReference type="Pfam" id="PF00437">
    <property type="entry name" value="T2SSE"/>
    <property type="match status" value="1"/>
</dbReference>
<dbReference type="Gene3D" id="3.30.450.90">
    <property type="match status" value="1"/>
</dbReference>
<dbReference type="SUPFAM" id="SSF52540">
    <property type="entry name" value="P-loop containing nucleoside triphosphate hydrolases"/>
    <property type="match status" value="1"/>
</dbReference>